<dbReference type="EMBL" id="BMAV01017093">
    <property type="protein sequence ID" value="GFY68492.1"/>
    <property type="molecule type" value="Genomic_DNA"/>
</dbReference>
<evidence type="ECO:0000313" key="2">
    <source>
        <dbReference type="Proteomes" id="UP000886998"/>
    </source>
</evidence>
<dbReference type="Proteomes" id="UP000886998">
    <property type="component" value="Unassembled WGS sequence"/>
</dbReference>
<proteinExistence type="predicted"/>
<sequence length="76" mass="9042">MRRNSIIFPSHRPFQVKVLAVSPTCLKSDKMSFSETQRNPCAIAERRSSFRDMLSVLYFWIPLFELIKRDKAHKRK</sequence>
<comment type="caution">
    <text evidence="1">The sequence shown here is derived from an EMBL/GenBank/DDBJ whole genome shotgun (WGS) entry which is preliminary data.</text>
</comment>
<protein>
    <submittedName>
        <fullName evidence="1">Uncharacterized protein</fullName>
    </submittedName>
</protein>
<name>A0A8X6YD29_9ARAC</name>
<reference evidence="1" key="1">
    <citation type="submission" date="2020-08" db="EMBL/GenBank/DDBJ databases">
        <title>Multicomponent nature underlies the extraordinary mechanical properties of spider dragline silk.</title>
        <authorList>
            <person name="Kono N."/>
            <person name="Nakamura H."/>
            <person name="Mori M."/>
            <person name="Yoshida Y."/>
            <person name="Ohtoshi R."/>
            <person name="Malay A.D."/>
            <person name="Moran D.A.P."/>
            <person name="Tomita M."/>
            <person name="Numata K."/>
            <person name="Arakawa K."/>
        </authorList>
    </citation>
    <scope>NUCLEOTIDE SEQUENCE</scope>
</reference>
<evidence type="ECO:0000313" key="1">
    <source>
        <dbReference type="EMBL" id="GFY68492.1"/>
    </source>
</evidence>
<accession>A0A8X6YD29</accession>
<keyword evidence="2" id="KW-1185">Reference proteome</keyword>
<organism evidence="1 2">
    <name type="scientific">Trichonephila inaurata madagascariensis</name>
    <dbReference type="NCBI Taxonomy" id="2747483"/>
    <lineage>
        <taxon>Eukaryota</taxon>
        <taxon>Metazoa</taxon>
        <taxon>Ecdysozoa</taxon>
        <taxon>Arthropoda</taxon>
        <taxon>Chelicerata</taxon>
        <taxon>Arachnida</taxon>
        <taxon>Araneae</taxon>
        <taxon>Araneomorphae</taxon>
        <taxon>Entelegynae</taxon>
        <taxon>Araneoidea</taxon>
        <taxon>Nephilidae</taxon>
        <taxon>Trichonephila</taxon>
        <taxon>Trichonephila inaurata</taxon>
    </lineage>
</organism>
<gene>
    <name evidence="1" type="ORF">TNIN_432781</name>
</gene>
<dbReference type="AlphaFoldDB" id="A0A8X6YD29"/>